<dbReference type="AlphaFoldDB" id="A0A8S4RVH8"/>
<evidence type="ECO:0000313" key="1">
    <source>
        <dbReference type="EMBL" id="CAH2242639.1"/>
    </source>
</evidence>
<reference evidence="1" key="1">
    <citation type="submission" date="2022-03" db="EMBL/GenBank/DDBJ databases">
        <authorList>
            <person name="Lindestad O."/>
        </authorList>
    </citation>
    <scope>NUCLEOTIDE SEQUENCE</scope>
</reference>
<name>A0A8S4RVH8_9NEOP</name>
<proteinExistence type="predicted"/>
<sequence length="69" mass="8311">MWCWKRMLRIPWNAFRTILEELCITQRLSFIVQAILTFFATYPEETTTPLNVWLSNEESRPPDHAEDRP</sequence>
<dbReference type="OrthoDB" id="425681at2759"/>
<protein>
    <submittedName>
        <fullName evidence="1">Jg8465 protein</fullName>
    </submittedName>
</protein>
<keyword evidence="2" id="KW-1185">Reference proteome</keyword>
<organism evidence="1 2">
    <name type="scientific">Pararge aegeria aegeria</name>
    <dbReference type="NCBI Taxonomy" id="348720"/>
    <lineage>
        <taxon>Eukaryota</taxon>
        <taxon>Metazoa</taxon>
        <taxon>Ecdysozoa</taxon>
        <taxon>Arthropoda</taxon>
        <taxon>Hexapoda</taxon>
        <taxon>Insecta</taxon>
        <taxon>Pterygota</taxon>
        <taxon>Neoptera</taxon>
        <taxon>Endopterygota</taxon>
        <taxon>Lepidoptera</taxon>
        <taxon>Glossata</taxon>
        <taxon>Ditrysia</taxon>
        <taxon>Papilionoidea</taxon>
        <taxon>Nymphalidae</taxon>
        <taxon>Satyrinae</taxon>
        <taxon>Satyrini</taxon>
        <taxon>Parargina</taxon>
        <taxon>Pararge</taxon>
    </lineage>
</organism>
<accession>A0A8S4RVH8</accession>
<evidence type="ECO:0000313" key="2">
    <source>
        <dbReference type="Proteomes" id="UP000838756"/>
    </source>
</evidence>
<dbReference type="Proteomes" id="UP000838756">
    <property type="component" value="Unassembled WGS sequence"/>
</dbReference>
<comment type="caution">
    <text evidence="1">The sequence shown here is derived from an EMBL/GenBank/DDBJ whole genome shotgun (WGS) entry which is preliminary data.</text>
</comment>
<gene>
    <name evidence="1" type="primary">jg8465</name>
    <name evidence="1" type="ORF">PAEG_LOCUS18887</name>
</gene>
<dbReference type="EMBL" id="CAKXAJ010025670">
    <property type="protein sequence ID" value="CAH2242639.1"/>
    <property type="molecule type" value="Genomic_DNA"/>
</dbReference>